<feature type="compositionally biased region" description="Pro residues" evidence="1">
    <location>
        <begin position="37"/>
        <end position="47"/>
    </location>
</feature>
<comment type="caution">
    <text evidence="2">The sequence shown here is derived from an EMBL/GenBank/DDBJ whole genome shotgun (WGS) entry which is preliminary data.</text>
</comment>
<dbReference type="EMBL" id="JAXLQG010000006">
    <property type="protein sequence ID" value="KAK5538501.1"/>
    <property type="molecule type" value="Genomic_DNA"/>
</dbReference>
<evidence type="ECO:0000313" key="2">
    <source>
        <dbReference type="EMBL" id="KAK5538501.1"/>
    </source>
</evidence>
<feature type="region of interest" description="Disordered" evidence="1">
    <location>
        <begin position="1"/>
        <end position="255"/>
    </location>
</feature>
<evidence type="ECO:0000313" key="3">
    <source>
        <dbReference type="Proteomes" id="UP001345827"/>
    </source>
</evidence>
<feature type="compositionally biased region" description="Polar residues" evidence="1">
    <location>
        <begin position="1"/>
        <end position="16"/>
    </location>
</feature>
<proteinExistence type="predicted"/>
<reference evidence="2 3" key="1">
    <citation type="submission" date="2023-06" db="EMBL/GenBank/DDBJ databases">
        <title>Black Yeasts Isolated from many extreme environments.</title>
        <authorList>
            <person name="Coleine C."/>
            <person name="Stajich J.E."/>
            <person name="Selbmann L."/>
        </authorList>
    </citation>
    <scope>NUCLEOTIDE SEQUENCE [LARGE SCALE GENOMIC DNA]</scope>
    <source>
        <strain evidence="2 3">CCFEE 5887</strain>
    </source>
</reference>
<feature type="compositionally biased region" description="Basic and acidic residues" evidence="1">
    <location>
        <begin position="97"/>
        <end position="114"/>
    </location>
</feature>
<feature type="compositionally biased region" description="Low complexity" evidence="1">
    <location>
        <begin position="222"/>
        <end position="232"/>
    </location>
</feature>
<keyword evidence="3" id="KW-1185">Reference proteome</keyword>
<name>A0AAV9Q8M5_9PEZI</name>
<dbReference type="Proteomes" id="UP001345827">
    <property type="component" value="Unassembled WGS sequence"/>
</dbReference>
<feature type="compositionally biased region" description="Low complexity" evidence="1">
    <location>
        <begin position="48"/>
        <end position="74"/>
    </location>
</feature>
<feature type="compositionally biased region" description="Low complexity" evidence="1">
    <location>
        <begin position="132"/>
        <end position="143"/>
    </location>
</feature>
<evidence type="ECO:0000256" key="1">
    <source>
        <dbReference type="SAM" id="MobiDB-lite"/>
    </source>
</evidence>
<gene>
    <name evidence="2" type="ORF">LTR25_004043</name>
</gene>
<sequence length="255" mass="28200">MGNTPSRGYSEFVSSDNHQHRRGRSSHRRRRSGSHGIPPPAPSPPPAYQEYPVPRSPPRTTRTTPGGYTYTTRGLSPIREQRRPSPIRRTTSPWGDPLRREPRRVYVTRPHDDPMFFMSGARGPSNSPPPARRAGAGAGATSPPRRRVYVDDDPWEGPSSRAGGPRPSTYYDRPDTNGFRPRRDAFDTGFGLGSGSGPSYTRSGGGGGAGGLYDRPRRTFFSSSPSYSAGPSNRYRDQQYPVSGYGYRPDRGSWR</sequence>
<protein>
    <submittedName>
        <fullName evidence="2">Uncharacterized protein</fullName>
    </submittedName>
</protein>
<feature type="compositionally biased region" description="Basic residues" evidence="1">
    <location>
        <begin position="19"/>
        <end position="33"/>
    </location>
</feature>
<organism evidence="2 3">
    <name type="scientific">Vermiconidia calcicola</name>
    <dbReference type="NCBI Taxonomy" id="1690605"/>
    <lineage>
        <taxon>Eukaryota</taxon>
        <taxon>Fungi</taxon>
        <taxon>Dikarya</taxon>
        <taxon>Ascomycota</taxon>
        <taxon>Pezizomycotina</taxon>
        <taxon>Dothideomycetes</taxon>
        <taxon>Dothideomycetidae</taxon>
        <taxon>Mycosphaerellales</taxon>
        <taxon>Extremaceae</taxon>
        <taxon>Vermiconidia</taxon>
    </lineage>
</organism>
<dbReference type="AlphaFoldDB" id="A0AAV9Q8M5"/>
<accession>A0AAV9Q8M5</accession>